<proteinExistence type="predicted"/>
<protein>
    <submittedName>
        <fullName evidence="2">Uncharacterized protein</fullName>
    </submittedName>
</protein>
<dbReference type="EMBL" id="BKAU01000004">
    <property type="protein sequence ID" value="GEP97261.1"/>
    <property type="molecule type" value="Genomic_DNA"/>
</dbReference>
<keyword evidence="3" id="KW-1185">Reference proteome</keyword>
<evidence type="ECO:0000313" key="3">
    <source>
        <dbReference type="Proteomes" id="UP000321436"/>
    </source>
</evidence>
<evidence type="ECO:0000313" key="2">
    <source>
        <dbReference type="EMBL" id="GEP97261.1"/>
    </source>
</evidence>
<dbReference type="OrthoDB" id="825403at2"/>
<evidence type="ECO:0000256" key="1">
    <source>
        <dbReference type="SAM" id="SignalP"/>
    </source>
</evidence>
<reference evidence="2 3" key="1">
    <citation type="submission" date="2019-07" db="EMBL/GenBank/DDBJ databases">
        <title>Whole genome shotgun sequence of Chitinophaga cymbidii NBRC 109752.</title>
        <authorList>
            <person name="Hosoyama A."/>
            <person name="Uohara A."/>
            <person name="Ohji S."/>
            <person name="Ichikawa N."/>
        </authorList>
    </citation>
    <scope>NUCLEOTIDE SEQUENCE [LARGE SCALE GENOMIC DNA]</scope>
    <source>
        <strain evidence="2 3">NBRC 109752</strain>
    </source>
</reference>
<dbReference type="Proteomes" id="UP000321436">
    <property type="component" value="Unassembled WGS sequence"/>
</dbReference>
<accession>A0A512RNJ5</accession>
<name>A0A512RNJ5_9BACT</name>
<dbReference type="AlphaFoldDB" id="A0A512RNJ5"/>
<organism evidence="2 3">
    <name type="scientific">Chitinophaga cymbidii</name>
    <dbReference type="NCBI Taxonomy" id="1096750"/>
    <lineage>
        <taxon>Bacteria</taxon>
        <taxon>Pseudomonadati</taxon>
        <taxon>Bacteroidota</taxon>
        <taxon>Chitinophagia</taxon>
        <taxon>Chitinophagales</taxon>
        <taxon>Chitinophagaceae</taxon>
        <taxon>Chitinophaga</taxon>
    </lineage>
</organism>
<gene>
    <name evidence="2" type="ORF">CCY01nite_35210</name>
</gene>
<feature type="signal peptide" evidence="1">
    <location>
        <begin position="1"/>
        <end position="27"/>
    </location>
</feature>
<comment type="caution">
    <text evidence="2">The sequence shown here is derived from an EMBL/GenBank/DDBJ whole genome shotgun (WGS) entry which is preliminary data.</text>
</comment>
<keyword evidence="1" id="KW-0732">Signal</keyword>
<feature type="chain" id="PRO_5021809780" evidence="1">
    <location>
        <begin position="28"/>
        <end position="169"/>
    </location>
</feature>
<dbReference type="RefSeq" id="WP_146864658.1">
    <property type="nucleotide sequence ID" value="NZ_BKAU01000004.1"/>
</dbReference>
<sequence length="169" mass="18647">MLHTKFFRIIAVLAVASLSALSLDAKAGADHFKVYLNNKLIIEQYMGRTFTLQQLQLADANINDKLTFHYSHCGEIGKSRKIAVTDAKGKVIKEWKFADASGKQSGMVIPVKELMELKRDGLQFVYSAQQLPKGQALAALHLTGKSIGWLPAATGWFVKVMLGGWRQAA</sequence>